<dbReference type="EMBL" id="DYXT01000015">
    <property type="protein sequence ID" value="HJE38490.1"/>
    <property type="molecule type" value="Genomic_DNA"/>
</dbReference>
<evidence type="ECO:0000313" key="2">
    <source>
        <dbReference type="Proteomes" id="UP000711407"/>
    </source>
</evidence>
<gene>
    <name evidence="1" type="ORF">K8V47_01815</name>
</gene>
<proteinExistence type="predicted"/>
<protein>
    <submittedName>
        <fullName evidence="1">Uncharacterized protein</fullName>
    </submittedName>
</protein>
<organism evidence="1 2">
    <name type="scientific">Candidatus Amulumruptor caecigallinarius</name>
    <dbReference type="NCBI Taxonomy" id="2109911"/>
    <lineage>
        <taxon>Bacteria</taxon>
        <taxon>Pseudomonadati</taxon>
        <taxon>Bacteroidota</taxon>
        <taxon>Bacteroidia</taxon>
        <taxon>Bacteroidales</taxon>
        <taxon>Muribaculaceae</taxon>
        <taxon>Candidatus Amulumruptor</taxon>
    </lineage>
</organism>
<evidence type="ECO:0000313" key="1">
    <source>
        <dbReference type="EMBL" id="HJE38490.1"/>
    </source>
</evidence>
<dbReference type="Proteomes" id="UP000711407">
    <property type="component" value="Unassembled WGS sequence"/>
</dbReference>
<name>A0A921E708_9BACT</name>
<reference evidence="1" key="1">
    <citation type="journal article" date="2021" name="PeerJ">
        <title>Extensive microbial diversity within the chicken gut microbiome revealed by metagenomics and culture.</title>
        <authorList>
            <person name="Gilroy R."/>
            <person name="Ravi A."/>
            <person name="Getino M."/>
            <person name="Pursley I."/>
            <person name="Horton D.L."/>
            <person name="Alikhan N.F."/>
            <person name="Baker D."/>
            <person name="Gharbi K."/>
            <person name="Hall N."/>
            <person name="Watson M."/>
            <person name="Adriaenssens E.M."/>
            <person name="Foster-Nyarko E."/>
            <person name="Jarju S."/>
            <person name="Secka A."/>
            <person name="Antonio M."/>
            <person name="Oren A."/>
            <person name="Chaudhuri R.R."/>
            <person name="La Ragione R."/>
            <person name="Hildebrand F."/>
            <person name="Pallen M.J."/>
        </authorList>
    </citation>
    <scope>NUCLEOTIDE SEQUENCE</scope>
    <source>
        <strain evidence="1">4100</strain>
    </source>
</reference>
<sequence length="183" mass="20172">MLLRLTPAEMLKQWRLMTLLEPLAPADSGAAMERTDAVDADGICTAKMRAWYLRQLDTAPVGLLEVSDISSSLTLHCLAEEDAYSISLPREVRRVVGVRLTGWREPVVPAEAAERADCSSNPYLRGGDCRPIVTLRDRTLHILSPLCDEAGIEEVSVVMEPSDGMYVFDELLLGSITSEDLKL</sequence>
<comment type="caution">
    <text evidence="1">The sequence shown here is derived from an EMBL/GenBank/DDBJ whole genome shotgun (WGS) entry which is preliminary data.</text>
</comment>
<accession>A0A921E708</accession>
<dbReference type="AlphaFoldDB" id="A0A921E708"/>
<reference evidence="1" key="2">
    <citation type="submission" date="2021-09" db="EMBL/GenBank/DDBJ databases">
        <authorList>
            <person name="Gilroy R."/>
        </authorList>
    </citation>
    <scope>NUCLEOTIDE SEQUENCE</scope>
    <source>
        <strain evidence="1">4100</strain>
    </source>
</reference>